<accession>A0A7W7GNJ6</accession>
<dbReference type="Pfam" id="PF19461">
    <property type="entry name" value="DUF5998"/>
    <property type="match status" value="1"/>
</dbReference>
<evidence type="ECO:0008006" key="3">
    <source>
        <dbReference type="Google" id="ProtNLM"/>
    </source>
</evidence>
<dbReference type="EMBL" id="JACHNA010000001">
    <property type="protein sequence ID" value="MBB4735389.1"/>
    <property type="molecule type" value="Genomic_DNA"/>
</dbReference>
<keyword evidence="2" id="KW-1185">Reference proteome</keyword>
<dbReference type="InterPro" id="IPR046040">
    <property type="entry name" value="DUF5998"/>
</dbReference>
<dbReference type="Proteomes" id="UP000540191">
    <property type="component" value="Unassembled WGS sequence"/>
</dbReference>
<evidence type="ECO:0000313" key="2">
    <source>
        <dbReference type="Proteomes" id="UP000540191"/>
    </source>
</evidence>
<dbReference type="RefSeq" id="WP_246418704.1">
    <property type="nucleotide sequence ID" value="NZ_JACHNA010000001.1"/>
</dbReference>
<sequence length="199" mass="21676">MIKPFRSESPCPSSLEAALLKAGFYPELVSHALDQELDGRRILSHLVHVDTHFDYDEIHRHSTVLGVCEDVVVAAHLDDQPLDADGRQVLAQVSTELVPLHAIRSVVITTGHAHPERFRPSDPVAEMTVALQWAGGQRLDLQPAGCADPQCEADHGYTGTSTREDLVIRVAADADGQQAVDEALDFARTLRRAHLAAIA</sequence>
<name>A0A7W7GNJ6_9MICC</name>
<reference evidence="1 2" key="1">
    <citation type="submission" date="2020-08" db="EMBL/GenBank/DDBJ databases">
        <title>Sequencing the genomes of 1000 actinobacteria strains.</title>
        <authorList>
            <person name="Klenk H.-P."/>
        </authorList>
    </citation>
    <scope>NUCLEOTIDE SEQUENCE [LARGE SCALE GENOMIC DNA]</scope>
    <source>
        <strain evidence="1 2">DSM 23974</strain>
    </source>
</reference>
<gene>
    <name evidence="1" type="ORF">HDA30_000897</name>
</gene>
<proteinExistence type="predicted"/>
<protein>
    <recommendedName>
        <fullName evidence="3">Cell wall biosynthesis glycosyltransferase</fullName>
    </recommendedName>
</protein>
<comment type="caution">
    <text evidence="1">The sequence shown here is derived from an EMBL/GenBank/DDBJ whole genome shotgun (WGS) entry which is preliminary data.</text>
</comment>
<organism evidence="1 2">
    <name type="scientific">Micrococcus cohnii</name>
    <dbReference type="NCBI Taxonomy" id="993416"/>
    <lineage>
        <taxon>Bacteria</taxon>
        <taxon>Bacillati</taxon>
        <taxon>Actinomycetota</taxon>
        <taxon>Actinomycetes</taxon>
        <taxon>Micrococcales</taxon>
        <taxon>Micrococcaceae</taxon>
        <taxon>Micrococcus</taxon>
    </lineage>
</organism>
<evidence type="ECO:0000313" key="1">
    <source>
        <dbReference type="EMBL" id="MBB4735389.1"/>
    </source>
</evidence>
<dbReference type="AlphaFoldDB" id="A0A7W7GNJ6"/>